<feature type="domain" description="Nudix hydrolase" evidence="3">
    <location>
        <begin position="39"/>
        <end position="170"/>
    </location>
</feature>
<dbReference type="Gene3D" id="3.90.79.10">
    <property type="entry name" value="Nucleoside Triphosphate Pyrophosphohydrolase"/>
    <property type="match status" value="1"/>
</dbReference>
<sequence>MDFEEQVKTSEIVFKGGLVQVERQQVMLPDQTTATREIVHHQPAIAVLMVTPAKKMILVQQWRAATNDTTLEIPAGKIESGERAIEAAKRELNEETRLAADQLEPVASFYTSPGFTDELMTLFVATGLHAVAKALPQDADELLRLSELDLPAALAQVKSGRLADAKTVMAVWYWQSHPELGVTRHG</sequence>
<dbReference type="EC" id="3.6.-.-" evidence="4"/>
<dbReference type="SUPFAM" id="SSF55811">
    <property type="entry name" value="Nudix"/>
    <property type="match status" value="1"/>
</dbReference>
<dbReference type="GO" id="GO:0016787">
    <property type="term" value="F:hydrolase activity"/>
    <property type="evidence" value="ECO:0007669"/>
    <property type="project" value="UniProtKB-KW"/>
</dbReference>
<reference evidence="5" key="1">
    <citation type="journal article" date="2019" name="Int. J. Syst. Evol. Microbiol.">
        <title>The Global Catalogue of Microorganisms (GCM) 10K type strain sequencing project: providing services to taxonomists for standard genome sequencing and annotation.</title>
        <authorList>
            <consortium name="The Broad Institute Genomics Platform"/>
            <consortium name="The Broad Institute Genome Sequencing Center for Infectious Disease"/>
            <person name="Wu L."/>
            <person name="Ma J."/>
        </authorList>
    </citation>
    <scope>NUCLEOTIDE SEQUENCE [LARGE SCALE GENOMIC DNA]</scope>
    <source>
        <strain evidence="5">CCM 8934</strain>
    </source>
</reference>
<keyword evidence="2 4" id="KW-0378">Hydrolase</keyword>
<gene>
    <name evidence="4" type="ORF">ACFQH1_13055</name>
</gene>
<keyword evidence="5" id="KW-1185">Reference proteome</keyword>
<dbReference type="InterPro" id="IPR000086">
    <property type="entry name" value="NUDIX_hydrolase_dom"/>
</dbReference>
<name>A0ABW1UJ41_9LACO</name>
<protein>
    <submittedName>
        <fullName evidence="4">NUDIX hydrolase</fullName>
        <ecNumber evidence="4">3.6.-.-</ecNumber>
    </submittedName>
</protein>
<evidence type="ECO:0000313" key="4">
    <source>
        <dbReference type="EMBL" id="MFC6296135.1"/>
    </source>
</evidence>
<comment type="caution">
    <text evidence="4">The sequence shown here is derived from an EMBL/GenBank/DDBJ whole genome shotgun (WGS) entry which is preliminary data.</text>
</comment>
<evidence type="ECO:0000256" key="2">
    <source>
        <dbReference type="ARBA" id="ARBA00022801"/>
    </source>
</evidence>
<dbReference type="PANTHER" id="PTHR11839">
    <property type="entry name" value="UDP/ADP-SUGAR PYROPHOSPHATASE"/>
    <property type="match status" value="1"/>
</dbReference>
<dbReference type="Pfam" id="PF00293">
    <property type="entry name" value="NUDIX"/>
    <property type="match status" value="1"/>
</dbReference>
<dbReference type="InterPro" id="IPR015797">
    <property type="entry name" value="NUDIX_hydrolase-like_dom_sf"/>
</dbReference>
<dbReference type="PROSITE" id="PS00893">
    <property type="entry name" value="NUDIX_BOX"/>
    <property type="match status" value="1"/>
</dbReference>
<comment type="cofactor">
    <cofactor evidence="1">
        <name>Mg(2+)</name>
        <dbReference type="ChEBI" id="CHEBI:18420"/>
    </cofactor>
</comment>
<dbReference type="EMBL" id="JBHSSB010000032">
    <property type="protein sequence ID" value="MFC6296135.1"/>
    <property type="molecule type" value="Genomic_DNA"/>
</dbReference>
<dbReference type="RefSeq" id="WP_137607293.1">
    <property type="nucleotide sequence ID" value="NZ_BJDH01000004.1"/>
</dbReference>
<dbReference type="PROSITE" id="PS51462">
    <property type="entry name" value="NUDIX"/>
    <property type="match status" value="1"/>
</dbReference>
<proteinExistence type="predicted"/>
<dbReference type="InterPro" id="IPR020084">
    <property type="entry name" value="NUDIX_hydrolase_CS"/>
</dbReference>
<dbReference type="PANTHER" id="PTHR11839:SF18">
    <property type="entry name" value="NUDIX HYDROLASE DOMAIN-CONTAINING PROTEIN"/>
    <property type="match status" value="1"/>
</dbReference>
<evidence type="ECO:0000256" key="1">
    <source>
        <dbReference type="ARBA" id="ARBA00001946"/>
    </source>
</evidence>
<accession>A0ABW1UJ41</accession>
<dbReference type="CDD" id="cd03424">
    <property type="entry name" value="NUDIX_ADPRase_Nudt5_UGPPase_Nudt14"/>
    <property type="match status" value="1"/>
</dbReference>
<evidence type="ECO:0000259" key="3">
    <source>
        <dbReference type="PROSITE" id="PS51462"/>
    </source>
</evidence>
<evidence type="ECO:0000313" key="5">
    <source>
        <dbReference type="Proteomes" id="UP001596227"/>
    </source>
</evidence>
<organism evidence="4 5">
    <name type="scientific">Lactiplantibacillus daoliensis</name>
    <dbReference type="NCBI Taxonomy" id="2559916"/>
    <lineage>
        <taxon>Bacteria</taxon>
        <taxon>Bacillati</taxon>
        <taxon>Bacillota</taxon>
        <taxon>Bacilli</taxon>
        <taxon>Lactobacillales</taxon>
        <taxon>Lactobacillaceae</taxon>
        <taxon>Lactiplantibacillus</taxon>
    </lineage>
</organism>
<dbReference type="Proteomes" id="UP001596227">
    <property type="component" value="Unassembled WGS sequence"/>
</dbReference>